<dbReference type="EMBL" id="GGEC01001866">
    <property type="protein sequence ID" value="MBW82349.1"/>
    <property type="molecule type" value="Transcribed_RNA"/>
</dbReference>
<protein>
    <submittedName>
        <fullName evidence="1">Uncharacterized protein</fullName>
    </submittedName>
</protein>
<dbReference type="AlphaFoldDB" id="A0A2P2IM74"/>
<organism evidence="1">
    <name type="scientific">Rhizophora mucronata</name>
    <name type="common">Asiatic mangrove</name>
    <dbReference type="NCBI Taxonomy" id="61149"/>
    <lineage>
        <taxon>Eukaryota</taxon>
        <taxon>Viridiplantae</taxon>
        <taxon>Streptophyta</taxon>
        <taxon>Embryophyta</taxon>
        <taxon>Tracheophyta</taxon>
        <taxon>Spermatophyta</taxon>
        <taxon>Magnoliopsida</taxon>
        <taxon>eudicotyledons</taxon>
        <taxon>Gunneridae</taxon>
        <taxon>Pentapetalae</taxon>
        <taxon>rosids</taxon>
        <taxon>fabids</taxon>
        <taxon>Malpighiales</taxon>
        <taxon>Rhizophoraceae</taxon>
        <taxon>Rhizophora</taxon>
    </lineage>
</organism>
<evidence type="ECO:0000313" key="1">
    <source>
        <dbReference type="EMBL" id="MBW82349.1"/>
    </source>
</evidence>
<accession>A0A2P2IM74</accession>
<proteinExistence type="predicted"/>
<sequence length="28" mass="3135">MLPCRQSQSLSTQIGLLFFSFFGTSIQP</sequence>
<name>A0A2P2IM74_RHIMU</name>
<reference evidence="1" key="1">
    <citation type="submission" date="2018-02" db="EMBL/GenBank/DDBJ databases">
        <title>Rhizophora mucronata_Transcriptome.</title>
        <authorList>
            <person name="Meera S.P."/>
            <person name="Sreeshan A."/>
            <person name="Augustine A."/>
        </authorList>
    </citation>
    <scope>NUCLEOTIDE SEQUENCE</scope>
    <source>
        <tissue evidence="1">Leaf</tissue>
    </source>
</reference>